<dbReference type="KEGG" id="jda:BW727_100231"/>
<dbReference type="GO" id="GO:0019148">
    <property type="term" value="F:D-cysteine desulfhydrase activity"/>
    <property type="evidence" value="ECO:0007669"/>
    <property type="project" value="UniProtKB-EC"/>
</dbReference>
<dbReference type="InterPro" id="IPR001926">
    <property type="entry name" value="TrpB-like_PALP"/>
</dbReference>
<dbReference type="STRING" id="708126.BW727_100231"/>
<proteinExistence type="inferred from homology"/>
<feature type="domain" description="Tryptophan synthase beta chain-like PALP" evidence="6">
    <location>
        <begin position="4"/>
        <end position="298"/>
    </location>
</feature>
<evidence type="ECO:0000259" key="6">
    <source>
        <dbReference type="Pfam" id="PF00291"/>
    </source>
</evidence>
<organism evidence="7 8">
    <name type="scientific">Jeotgalibaca dankookensis</name>
    <dbReference type="NCBI Taxonomy" id="708126"/>
    <lineage>
        <taxon>Bacteria</taxon>
        <taxon>Bacillati</taxon>
        <taxon>Bacillota</taxon>
        <taxon>Bacilli</taxon>
        <taxon>Lactobacillales</taxon>
        <taxon>Carnobacteriaceae</taxon>
        <taxon>Jeotgalibaca</taxon>
    </lineage>
</organism>
<dbReference type="RefSeq" id="WP_062468039.1">
    <property type="nucleotide sequence ID" value="NZ_BBYN01000005.1"/>
</dbReference>
<dbReference type="OrthoDB" id="9801249at2"/>
<dbReference type="AlphaFoldDB" id="A0A1S6IM95"/>
<dbReference type="SUPFAM" id="SSF53686">
    <property type="entry name" value="Tryptophan synthase beta subunit-like PLP-dependent enzymes"/>
    <property type="match status" value="1"/>
</dbReference>
<reference evidence="7 8" key="1">
    <citation type="journal article" date="2014" name="Int. J. Syst. Evol. Microbiol.">
        <title>Jeotgalibaca dankookensis gen. nov., sp. nov., a member of the family Carnobacteriaceae, isolated from seujeot (Korean traditional food).</title>
        <authorList>
            <person name="Lee D.G."/>
            <person name="Trujillo M.E."/>
            <person name="Kang H."/>
            <person name="Ahn T.Y."/>
        </authorList>
    </citation>
    <scope>NUCLEOTIDE SEQUENCE [LARGE SCALE GENOMIC DNA]</scope>
    <source>
        <strain evidence="7 8">EX-07</strain>
    </source>
</reference>
<dbReference type="InterPro" id="IPR027278">
    <property type="entry name" value="ACCD_DCysDesulf"/>
</dbReference>
<dbReference type="PANTHER" id="PTHR43780">
    <property type="entry name" value="1-AMINOCYCLOPROPANE-1-CARBOXYLATE DEAMINASE-RELATED"/>
    <property type="match status" value="1"/>
</dbReference>
<evidence type="ECO:0000313" key="7">
    <source>
        <dbReference type="EMBL" id="AQS52639.1"/>
    </source>
</evidence>
<dbReference type="Proteomes" id="UP000188993">
    <property type="component" value="Chromosome"/>
</dbReference>
<evidence type="ECO:0000313" key="8">
    <source>
        <dbReference type="Proteomes" id="UP000188993"/>
    </source>
</evidence>
<keyword evidence="3 5" id="KW-0663">Pyridoxal phosphate</keyword>
<feature type="active site" description="Nucleophile" evidence="4">
    <location>
        <position position="65"/>
    </location>
</feature>
<name>A0A1S6IM95_9LACT</name>
<evidence type="ECO:0000256" key="3">
    <source>
        <dbReference type="ARBA" id="ARBA00022898"/>
    </source>
</evidence>
<evidence type="ECO:0000256" key="4">
    <source>
        <dbReference type="PIRSR" id="PIRSR006278-1"/>
    </source>
</evidence>
<dbReference type="Gene3D" id="3.40.50.1100">
    <property type="match status" value="2"/>
</dbReference>
<evidence type="ECO:0000256" key="1">
    <source>
        <dbReference type="ARBA" id="ARBA00001933"/>
    </source>
</evidence>
<dbReference type="PANTHER" id="PTHR43780:SF2">
    <property type="entry name" value="1-AMINOCYCLOPROPANE-1-CARBOXYLATE DEAMINASE-RELATED"/>
    <property type="match status" value="1"/>
</dbReference>
<dbReference type="PIRSF" id="PIRSF006278">
    <property type="entry name" value="ACCD_DCysDesulf"/>
    <property type="match status" value="1"/>
</dbReference>
<dbReference type="InterPro" id="IPR036052">
    <property type="entry name" value="TrpB-like_PALP_sf"/>
</dbReference>
<dbReference type="Pfam" id="PF00291">
    <property type="entry name" value="PALP"/>
    <property type="match status" value="1"/>
</dbReference>
<protein>
    <submittedName>
        <fullName evidence="7">D-cysteine desulfhydrase</fullName>
        <ecNumber evidence="7">4.4.1.15</ecNumber>
    </submittedName>
</protein>
<keyword evidence="8" id="KW-1185">Reference proteome</keyword>
<dbReference type="GO" id="GO:1901605">
    <property type="term" value="P:alpha-amino acid metabolic process"/>
    <property type="evidence" value="ECO:0007669"/>
    <property type="project" value="UniProtKB-ARBA"/>
</dbReference>
<accession>A0A1S6IM95</accession>
<feature type="modified residue" description="N6-(pyridoxal phosphate)lysine" evidence="5">
    <location>
        <position position="38"/>
    </location>
</feature>
<comment type="similarity">
    <text evidence="2">Belongs to the ACC deaminase/D-cysteine desulfhydrase family.</text>
</comment>
<evidence type="ECO:0000256" key="2">
    <source>
        <dbReference type="ARBA" id="ARBA00008639"/>
    </source>
</evidence>
<dbReference type="EMBL" id="CP019728">
    <property type="protein sequence ID" value="AQS52639.1"/>
    <property type="molecule type" value="Genomic_DNA"/>
</dbReference>
<evidence type="ECO:0000256" key="5">
    <source>
        <dbReference type="PIRSR" id="PIRSR006278-2"/>
    </source>
</evidence>
<dbReference type="EC" id="4.4.1.15" evidence="7"/>
<gene>
    <name evidence="7" type="primary">dcyD</name>
    <name evidence="7" type="ORF">BW727_100231</name>
</gene>
<sequence length="313" mass="35082">MIKEISPTPIQKMRTQCNGNELFIKRDDLIPFSFGGNKVRKAIHFLKEIEEQECNYIVTYGSDSSNHCRIIANMAASRGINCTIITPNDTNKITYNSRMISYFGAEIINCDLTYVKETIENTLRKLKDDGHKPYFIHGGGHGNVGTKAYVEAYEEVFSFELENNIKFDYIFHTSGTGTTQAGLICGSLLNGNRSKIVGISNARKNPYGSKVVLESVNSYLKLLGEKAVGLEAVNFIDEYVLGGYGSYNYEVMAVIEEVLFTDGIPLDPIYTGKGFFGMKKYIEKNQITQKNVLFIHTGGTPLFFDNLEVEKND</sequence>
<keyword evidence="7" id="KW-0456">Lyase</keyword>
<comment type="cofactor">
    <cofactor evidence="1">
        <name>pyridoxal 5'-phosphate</name>
        <dbReference type="ChEBI" id="CHEBI:597326"/>
    </cofactor>
</comment>